<dbReference type="RefSeq" id="WP_184256526.1">
    <property type="nucleotide sequence ID" value="NZ_JACHIH010000008.1"/>
</dbReference>
<keyword evidence="2" id="KW-0378">Hydrolase</keyword>
<accession>A0A7W8DYL5</accession>
<comment type="caution">
    <text evidence="2">The sequence shown here is derived from an EMBL/GenBank/DDBJ whole genome shotgun (WGS) entry which is preliminary data.</text>
</comment>
<sequence length="134" mass="14005">MADADLDVIIRQLAKQQSKTLTAATKTRRDRYLGLAAEAKDAAAKARFKALAKEAFEQGSAAAKRLQTSADNAADSYSRAMRKATEAAAAQPAAKTAAPVKKTPAKTPAADKPAKQAASANKPGKATKKPAKKR</sequence>
<dbReference type="EMBL" id="JACHIH010000008">
    <property type="protein sequence ID" value="MBB5047058.1"/>
    <property type="molecule type" value="Genomic_DNA"/>
</dbReference>
<dbReference type="Proteomes" id="UP000542353">
    <property type="component" value="Unassembled WGS sequence"/>
</dbReference>
<organism evidence="2 3">
    <name type="scientific">Rhodopseudomonas rhenobacensis</name>
    <dbReference type="NCBI Taxonomy" id="87461"/>
    <lineage>
        <taxon>Bacteria</taxon>
        <taxon>Pseudomonadati</taxon>
        <taxon>Pseudomonadota</taxon>
        <taxon>Alphaproteobacteria</taxon>
        <taxon>Hyphomicrobiales</taxon>
        <taxon>Nitrobacteraceae</taxon>
        <taxon>Rhodopseudomonas</taxon>
    </lineage>
</organism>
<name>A0A7W8DYL5_9BRAD</name>
<gene>
    <name evidence="2" type="ORF">HNR60_001810</name>
</gene>
<evidence type="ECO:0000256" key="1">
    <source>
        <dbReference type="SAM" id="MobiDB-lite"/>
    </source>
</evidence>
<reference evidence="2 3" key="1">
    <citation type="submission" date="2020-08" db="EMBL/GenBank/DDBJ databases">
        <title>Genomic Encyclopedia of Type Strains, Phase IV (KMG-IV): sequencing the most valuable type-strain genomes for metagenomic binning, comparative biology and taxonomic classification.</title>
        <authorList>
            <person name="Goeker M."/>
        </authorList>
    </citation>
    <scope>NUCLEOTIDE SEQUENCE [LARGE SCALE GENOMIC DNA]</scope>
    <source>
        <strain evidence="2 3">DSM 12706</strain>
    </source>
</reference>
<evidence type="ECO:0000313" key="3">
    <source>
        <dbReference type="Proteomes" id="UP000542353"/>
    </source>
</evidence>
<protein>
    <submittedName>
        <fullName evidence="2">CRISPR/Cas system-associated exonuclease Cas4 (RecB family)</fullName>
    </submittedName>
</protein>
<keyword evidence="2" id="KW-0540">Nuclease</keyword>
<feature type="region of interest" description="Disordered" evidence="1">
    <location>
        <begin position="59"/>
        <end position="134"/>
    </location>
</feature>
<proteinExistence type="predicted"/>
<evidence type="ECO:0000313" key="2">
    <source>
        <dbReference type="EMBL" id="MBB5047058.1"/>
    </source>
</evidence>
<feature type="compositionally biased region" description="Low complexity" evidence="1">
    <location>
        <begin position="86"/>
        <end position="124"/>
    </location>
</feature>
<dbReference type="GO" id="GO:0004527">
    <property type="term" value="F:exonuclease activity"/>
    <property type="evidence" value="ECO:0007669"/>
    <property type="project" value="UniProtKB-KW"/>
</dbReference>
<dbReference type="AlphaFoldDB" id="A0A7W8DYL5"/>
<keyword evidence="2" id="KW-0269">Exonuclease</keyword>
<feature type="compositionally biased region" description="Basic residues" evidence="1">
    <location>
        <begin position="125"/>
        <end position="134"/>
    </location>
</feature>
<keyword evidence="3" id="KW-1185">Reference proteome</keyword>